<name>A0A0V0GPY3_SOLCH</name>
<dbReference type="AlphaFoldDB" id="A0A0V0GPY3"/>
<dbReference type="EMBL" id="GEDG01035337">
    <property type="protein sequence ID" value="JAP09270.1"/>
    <property type="molecule type" value="Transcribed_RNA"/>
</dbReference>
<sequence>MLKLRYTPVTLRGGHFHVGMLEVSSSKPLASKSKGFAFWVELVALGLPSASYLTCVVCELLHRGGRGVSLVKKNDTAIITSKKVLYL</sequence>
<proteinExistence type="predicted"/>
<protein>
    <submittedName>
        <fullName evidence="1">Putative ovule protein</fullName>
    </submittedName>
</protein>
<accession>A0A0V0GPY3</accession>
<reference evidence="1" key="1">
    <citation type="submission" date="2015-12" db="EMBL/GenBank/DDBJ databases">
        <title>Gene expression during late stages of embryo sac development: a critical building block for successful pollen-pistil interactions.</title>
        <authorList>
            <person name="Liu Y."/>
            <person name="Joly V."/>
            <person name="Sabar M."/>
            <person name="Matton D.P."/>
        </authorList>
    </citation>
    <scope>NUCLEOTIDE SEQUENCE</scope>
</reference>
<organism evidence="1">
    <name type="scientific">Solanum chacoense</name>
    <name type="common">Chaco potato</name>
    <dbReference type="NCBI Taxonomy" id="4108"/>
    <lineage>
        <taxon>Eukaryota</taxon>
        <taxon>Viridiplantae</taxon>
        <taxon>Streptophyta</taxon>
        <taxon>Embryophyta</taxon>
        <taxon>Tracheophyta</taxon>
        <taxon>Spermatophyta</taxon>
        <taxon>Magnoliopsida</taxon>
        <taxon>eudicotyledons</taxon>
        <taxon>Gunneridae</taxon>
        <taxon>Pentapetalae</taxon>
        <taxon>asterids</taxon>
        <taxon>lamiids</taxon>
        <taxon>Solanales</taxon>
        <taxon>Solanaceae</taxon>
        <taxon>Solanoideae</taxon>
        <taxon>Solaneae</taxon>
        <taxon>Solanum</taxon>
    </lineage>
</organism>
<evidence type="ECO:0000313" key="1">
    <source>
        <dbReference type="EMBL" id="JAP09270.1"/>
    </source>
</evidence>